<sequence length="199" mass="21522">MFSRTVIILTALAFVALVSCDGDGGNGNGNGGIPDVNSPYEVLVELVYCFNNYQEADINDRVDATLSSDISFFFATSDVGQDVNGYTIPSSWGKTELFAAIENLFADAFSIDMSFPALADGEDAFGKPDEGDTTFTKNNFSTSLLVTVTEHYGLDASGLCDFEFGKDETATWRITIWRDKTGGTLLDVEPTTVGYILAY</sequence>
<dbReference type="EMBL" id="BARU01016668">
    <property type="protein sequence ID" value="GAH51152.1"/>
    <property type="molecule type" value="Genomic_DNA"/>
</dbReference>
<protein>
    <recommendedName>
        <fullName evidence="2">Lipoprotein</fullName>
    </recommendedName>
</protein>
<dbReference type="AlphaFoldDB" id="X1G1N0"/>
<reference evidence="1" key="1">
    <citation type="journal article" date="2014" name="Front. Microbiol.">
        <title>High frequency of phylogenetically diverse reductive dehalogenase-homologous genes in deep subseafloor sedimentary metagenomes.</title>
        <authorList>
            <person name="Kawai M."/>
            <person name="Futagami T."/>
            <person name="Toyoda A."/>
            <person name="Takaki Y."/>
            <person name="Nishi S."/>
            <person name="Hori S."/>
            <person name="Arai W."/>
            <person name="Tsubouchi T."/>
            <person name="Morono Y."/>
            <person name="Uchiyama I."/>
            <person name="Ito T."/>
            <person name="Fujiyama A."/>
            <person name="Inagaki F."/>
            <person name="Takami H."/>
        </authorList>
    </citation>
    <scope>NUCLEOTIDE SEQUENCE</scope>
    <source>
        <strain evidence="1">Expedition CK06-06</strain>
    </source>
</reference>
<evidence type="ECO:0000313" key="1">
    <source>
        <dbReference type="EMBL" id="GAH51152.1"/>
    </source>
</evidence>
<gene>
    <name evidence="1" type="ORF">S03H2_27694</name>
</gene>
<comment type="caution">
    <text evidence="1">The sequence shown here is derived from an EMBL/GenBank/DDBJ whole genome shotgun (WGS) entry which is preliminary data.</text>
</comment>
<proteinExistence type="predicted"/>
<name>X1G1N0_9ZZZZ</name>
<accession>X1G1N0</accession>
<dbReference type="PROSITE" id="PS51257">
    <property type="entry name" value="PROKAR_LIPOPROTEIN"/>
    <property type="match status" value="1"/>
</dbReference>
<evidence type="ECO:0008006" key="2">
    <source>
        <dbReference type="Google" id="ProtNLM"/>
    </source>
</evidence>
<feature type="non-terminal residue" evidence="1">
    <location>
        <position position="199"/>
    </location>
</feature>
<organism evidence="1">
    <name type="scientific">marine sediment metagenome</name>
    <dbReference type="NCBI Taxonomy" id="412755"/>
    <lineage>
        <taxon>unclassified sequences</taxon>
        <taxon>metagenomes</taxon>
        <taxon>ecological metagenomes</taxon>
    </lineage>
</organism>